<keyword evidence="1" id="KW-0964">Secreted</keyword>
<comment type="subcellular location">
    <subcellularLocation>
        <location evidence="1">Secreted</location>
    </subcellularLocation>
</comment>
<dbReference type="AlphaFoldDB" id="Q9BLL8"/>
<dbReference type="PIRSF" id="PIRSF008881">
    <property type="entry name" value="Fibroin_P25"/>
    <property type="match status" value="1"/>
</dbReference>
<evidence type="ECO:0000256" key="2">
    <source>
        <dbReference type="SAM" id="SignalP"/>
    </source>
</evidence>
<feature type="chain" id="PRO_5004324341" description="Fibrohexamerin" evidence="2">
    <location>
        <begin position="18"/>
        <end position="220"/>
    </location>
</feature>
<evidence type="ECO:0000256" key="1">
    <source>
        <dbReference type="PIRNR" id="PIRNR008881"/>
    </source>
</evidence>
<dbReference type="GO" id="GO:0005198">
    <property type="term" value="F:structural molecule activity"/>
    <property type="evidence" value="ECO:0007669"/>
    <property type="project" value="UniProtKB-UniRule"/>
</dbReference>
<feature type="signal peptide" evidence="2">
    <location>
        <begin position="1"/>
        <end position="17"/>
    </location>
</feature>
<dbReference type="Pfam" id="PF07294">
    <property type="entry name" value="Fibroin_P25"/>
    <property type="match status" value="1"/>
</dbReference>
<sequence>MLARCLAVAAVAVLASAGPPSPIYRPCYLDDYKCISDHLAANSKCIPGRGQIPSQYEIPVFRFEIPYFNATYVDHNLITRNHDQCRVSEFYDNVRTLKTVLTVDCPWLNFESNRTLAQHMSFKEDVVLSFYINGSYPLIRLTTVFDKGNNFDLCSAFTFADLAGGLPIFHINPNDQRTAQWLSKDLTLLHIYEREHIFGKRNWLARSFISRTLCDFGCHH</sequence>
<protein>
    <recommendedName>
        <fullName evidence="1">Fibrohexamerin</fullName>
    </recommendedName>
    <alternativeName>
        <fullName evidence="1">25 kDa silk glycoprotein</fullName>
    </alternativeName>
    <alternativeName>
        <fullName evidence="1">p25</fullName>
    </alternativeName>
</protein>
<dbReference type="EMBL" id="AB001821">
    <property type="protein sequence ID" value="BAB39500.1"/>
    <property type="molecule type" value="mRNA"/>
</dbReference>
<dbReference type="OrthoDB" id="7432106at2759"/>
<proteinExistence type="evidence at transcript level"/>
<organism evidence="3">
    <name type="scientific">Bombyx mandarina</name>
    <name type="common">Wild silk moth</name>
    <name type="synonym">Wild silkworm</name>
    <dbReference type="NCBI Taxonomy" id="7092"/>
    <lineage>
        <taxon>Eukaryota</taxon>
        <taxon>Metazoa</taxon>
        <taxon>Ecdysozoa</taxon>
        <taxon>Arthropoda</taxon>
        <taxon>Hexapoda</taxon>
        <taxon>Insecta</taxon>
        <taxon>Pterygota</taxon>
        <taxon>Neoptera</taxon>
        <taxon>Endopterygota</taxon>
        <taxon>Lepidoptera</taxon>
        <taxon>Glossata</taxon>
        <taxon>Ditrysia</taxon>
        <taxon>Bombycoidea</taxon>
        <taxon>Bombycidae</taxon>
        <taxon>Bombycinae</taxon>
        <taxon>Bombyx</taxon>
    </lineage>
</organism>
<evidence type="ECO:0000313" key="3">
    <source>
        <dbReference type="EMBL" id="BAB39500.1"/>
    </source>
</evidence>
<name>Q9BLL8_BOMMA</name>
<keyword evidence="1" id="KW-0737">Silk protein</keyword>
<reference evidence="3" key="1">
    <citation type="journal article" date="2001" name="Insect Biochem. Mol. Biol.">
        <title>Homologues of fibroin L-chain and P25 of Bombyx mori are present in Dendrolimus spectabilis and Papilio xuthus but not detectable in Antheraea yamamai.</title>
        <authorList>
            <person name="Tanaka K."/>
            <person name="Mizuno S."/>
        </authorList>
    </citation>
    <scope>NUCLEOTIDE SEQUENCE</scope>
</reference>
<dbReference type="InterPro" id="IPR009911">
    <property type="entry name" value="Fibroin_P25"/>
</dbReference>
<gene>
    <name evidence="3" type="primary">Fib-P25</name>
</gene>
<dbReference type="GO" id="GO:0005576">
    <property type="term" value="C:extracellular region"/>
    <property type="evidence" value="ECO:0007669"/>
    <property type="project" value="UniProtKB-SubCell"/>
</dbReference>
<comment type="subunit">
    <text evidence="1">Silk fibroin elementary unit consists in a disulfide-linked heavy and light chain and a p25 glycoprotein in molar ratios of 6:6:1. This results in a complex of approximately 2.3 MDa.</text>
</comment>
<keyword evidence="2" id="KW-0732">Signal</keyword>
<accession>Q9BLL8</accession>